<organism evidence="1 2">
    <name type="scientific">Halopenitus persicus</name>
    <dbReference type="NCBI Taxonomy" id="1048396"/>
    <lineage>
        <taxon>Archaea</taxon>
        <taxon>Methanobacteriati</taxon>
        <taxon>Methanobacteriota</taxon>
        <taxon>Stenosarchaea group</taxon>
        <taxon>Halobacteria</taxon>
        <taxon>Halobacteriales</taxon>
        <taxon>Haloferacaceae</taxon>
        <taxon>Halopenitus</taxon>
    </lineage>
</organism>
<evidence type="ECO:0000313" key="1">
    <source>
        <dbReference type="EMBL" id="SDY77838.1"/>
    </source>
</evidence>
<reference evidence="2" key="1">
    <citation type="submission" date="2016-10" db="EMBL/GenBank/DDBJ databases">
        <authorList>
            <person name="Varghese N."/>
            <person name="Submissions S."/>
        </authorList>
    </citation>
    <scope>NUCLEOTIDE SEQUENCE [LARGE SCALE GENOMIC DNA]</scope>
    <source>
        <strain evidence="2">DC30,IBRC 10041,KCTC 4046</strain>
    </source>
</reference>
<evidence type="ECO:0000313" key="2">
    <source>
        <dbReference type="Proteomes" id="UP000199079"/>
    </source>
</evidence>
<proteinExistence type="predicted"/>
<protein>
    <submittedName>
        <fullName evidence="1">Uncharacterized protein</fullName>
    </submittedName>
</protein>
<dbReference type="AlphaFoldDB" id="A0A1H3MN25"/>
<gene>
    <name evidence="1" type="ORF">SAMN05216564_1107</name>
</gene>
<dbReference type="Proteomes" id="UP000199079">
    <property type="component" value="Unassembled WGS sequence"/>
</dbReference>
<keyword evidence="2" id="KW-1185">Reference proteome</keyword>
<accession>A0A1H3MN25</accession>
<name>A0A1H3MN25_9EURY</name>
<sequence>MTSLETLPEVCCPECDRSLEAGDHKGRSALVCQRCSRLGVVLFEAA</sequence>
<dbReference type="EMBL" id="FNPC01000010">
    <property type="protein sequence ID" value="SDY77838.1"/>
    <property type="molecule type" value="Genomic_DNA"/>
</dbReference>